<sequence length="44" mass="5134">MSIFAKAQKVLAKPFIETIKFFSVSPLFPNFSICYDKKNIFKVF</sequence>
<evidence type="ECO:0000313" key="1">
    <source>
        <dbReference type="EMBL" id="QHT91876.1"/>
    </source>
</evidence>
<organism evidence="1">
    <name type="scientific">viral metagenome</name>
    <dbReference type="NCBI Taxonomy" id="1070528"/>
    <lineage>
        <taxon>unclassified sequences</taxon>
        <taxon>metagenomes</taxon>
        <taxon>organismal metagenomes</taxon>
    </lineage>
</organism>
<dbReference type="AlphaFoldDB" id="A0A6C0IHD6"/>
<protein>
    <submittedName>
        <fullName evidence="1">Uncharacterized protein</fullName>
    </submittedName>
</protein>
<reference evidence="1" key="1">
    <citation type="journal article" date="2020" name="Nature">
        <title>Giant virus diversity and host interactions through global metagenomics.</title>
        <authorList>
            <person name="Schulz F."/>
            <person name="Roux S."/>
            <person name="Paez-Espino D."/>
            <person name="Jungbluth S."/>
            <person name="Walsh D.A."/>
            <person name="Denef V.J."/>
            <person name="McMahon K.D."/>
            <person name="Konstantinidis K.T."/>
            <person name="Eloe-Fadrosh E.A."/>
            <person name="Kyrpides N.C."/>
            <person name="Woyke T."/>
        </authorList>
    </citation>
    <scope>NUCLEOTIDE SEQUENCE</scope>
    <source>
        <strain evidence="1">GVMAG-M-3300023184-86</strain>
    </source>
</reference>
<dbReference type="EMBL" id="MN740171">
    <property type="protein sequence ID" value="QHT91876.1"/>
    <property type="molecule type" value="Genomic_DNA"/>
</dbReference>
<accession>A0A6C0IHD6</accession>
<name>A0A6C0IHD6_9ZZZZ</name>
<proteinExistence type="predicted"/>